<proteinExistence type="predicted"/>
<gene>
    <name evidence="2" type="ORF">L0C25_09330</name>
</gene>
<keyword evidence="1" id="KW-0732">Signal</keyword>
<sequence length="108" mass="11162">MRRAGMAAAAAIMAVATLTACGGGDDFCDVGKDVNTADFEPGSDEAKDLMDEAVDKAPDEIKDDMETLRDVAGIDTSDPEAMEDAQDLAADAGPAAENVGNYVDENCD</sequence>
<organism evidence="2 3">
    <name type="scientific">Solicola gregarius</name>
    <dbReference type="NCBI Taxonomy" id="2908642"/>
    <lineage>
        <taxon>Bacteria</taxon>
        <taxon>Bacillati</taxon>
        <taxon>Actinomycetota</taxon>
        <taxon>Actinomycetes</taxon>
        <taxon>Propionibacteriales</taxon>
        <taxon>Nocardioidaceae</taxon>
        <taxon>Solicola</taxon>
    </lineage>
</organism>
<reference evidence="2" key="1">
    <citation type="submission" date="2022-01" db="EMBL/GenBank/DDBJ databases">
        <title>Nocardioidaceae gen. sp. A5X3R13.</title>
        <authorList>
            <person name="Lopez Marin M.A."/>
            <person name="Uhlik O."/>
        </authorList>
    </citation>
    <scope>NUCLEOTIDE SEQUENCE</scope>
    <source>
        <strain evidence="2">A5X3R13</strain>
    </source>
</reference>
<dbReference type="EMBL" id="CP094970">
    <property type="protein sequence ID" value="UYM07256.1"/>
    <property type="molecule type" value="Genomic_DNA"/>
</dbReference>
<dbReference type="AlphaFoldDB" id="A0AA46YN95"/>
<dbReference type="PROSITE" id="PS51257">
    <property type="entry name" value="PROKAR_LIPOPROTEIN"/>
    <property type="match status" value="1"/>
</dbReference>
<evidence type="ECO:0000256" key="1">
    <source>
        <dbReference type="SAM" id="SignalP"/>
    </source>
</evidence>
<evidence type="ECO:0000313" key="2">
    <source>
        <dbReference type="EMBL" id="UYM07256.1"/>
    </source>
</evidence>
<dbReference type="Proteomes" id="UP001164390">
    <property type="component" value="Chromosome"/>
</dbReference>
<feature type="signal peptide" evidence="1">
    <location>
        <begin position="1"/>
        <end position="20"/>
    </location>
</feature>
<feature type="chain" id="PRO_5041257519" evidence="1">
    <location>
        <begin position="21"/>
        <end position="108"/>
    </location>
</feature>
<protein>
    <submittedName>
        <fullName evidence="2">Uncharacterized protein</fullName>
    </submittedName>
</protein>
<dbReference type="KEGG" id="sgrg:L0C25_09330"/>
<dbReference type="RefSeq" id="WP_271636216.1">
    <property type="nucleotide sequence ID" value="NZ_CP094970.1"/>
</dbReference>
<evidence type="ECO:0000313" key="3">
    <source>
        <dbReference type="Proteomes" id="UP001164390"/>
    </source>
</evidence>
<keyword evidence="3" id="KW-1185">Reference proteome</keyword>
<name>A0AA46YN95_9ACTN</name>
<accession>A0AA46YN95</accession>